<dbReference type="Proteomes" id="UP000029920">
    <property type="component" value="Unassembled WGS sequence"/>
</dbReference>
<dbReference type="EMBL" id="JRPC02000001">
    <property type="protein sequence ID" value="TLE17176.1"/>
    <property type="molecule type" value="Genomic_DNA"/>
</dbReference>
<proteinExistence type="predicted"/>
<accession>A0A4U8UGB8</accession>
<organism evidence="1 2">
    <name type="scientific">Helicobacter apodemus</name>
    <dbReference type="NCBI Taxonomy" id="135569"/>
    <lineage>
        <taxon>Bacteria</taxon>
        <taxon>Pseudomonadati</taxon>
        <taxon>Campylobacterota</taxon>
        <taxon>Epsilonproteobacteria</taxon>
        <taxon>Campylobacterales</taxon>
        <taxon>Helicobacteraceae</taxon>
        <taxon>Helicobacter</taxon>
    </lineage>
</organism>
<protein>
    <submittedName>
        <fullName evidence="1">DUF814 domain-containing protein</fullName>
    </submittedName>
</protein>
<reference evidence="1 2" key="1">
    <citation type="journal article" date="2014" name="Genome Announc.">
        <title>Draft genome sequences of eight enterohepatic helicobacter species isolated from both laboratory and wild rodents.</title>
        <authorList>
            <person name="Sheh A."/>
            <person name="Shen Z."/>
            <person name="Fox J.G."/>
        </authorList>
    </citation>
    <scope>NUCLEOTIDE SEQUENCE [LARGE SCALE GENOMIC DNA]</scope>
    <source>
        <strain evidence="1 2">MIT-03-7007</strain>
    </source>
</reference>
<comment type="caution">
    <text evidence="1">The sequence shown here is derived from an EMBL/GenBank/DDBJ whole genome shotgun (WGS) entry which is preliminary data.</text>
</comment>
<gene>
    <name evidence="1" type="ORF">LS72_000030</name>
</gene>
<evidence type="ECO:0000313" key="2">
    <source>
        <dbReference type="Proteomes" id="UP000029920"/>
    </source>
</evidence>
<dbReference type="Gene3D" id="2.30.310.10">
    <property type="entry name" value="ibrinogen binding protein from staphylococcus aureus domain"/>
    <property type="match status" value="1"/>
</dbReference>
<sequence length="442" mass="51135">MNLNLLKRFSSFLNDKTPLKLRLIKRIGDNLFKLDIAGSIFYFDLSKGKSGIFVTEDLLLSPKSYNAPFDRSLEKYCVNAFITKAQVDGENRILQLFLETKHSYKTLEVILQAEFTGRNTNLILLNNEQVVLDALRHITLSQSFREVRINKKLLPLPQPVFAKKVMIEKEGDLFVDLKNLFVYRKQEVLEKRILKVSLYIQQKILHLQEILKSLGNKELLEQKAKEELEFGKVIIHNLYRFLDFRGKEIVLDGKLIVLPPKAHSLSQAAQIFFENSKKLYKKAQNIYIQENHLKEKINFYQNLLGMVQNVTNIHDLEILDSNFQKDIKKSKGDKAFESFFIEGFKISIGKSERENIVLLKEAKAEDLWLHIRDIPSSHCIIHSGKSKIPDIIIYKAAQILVGLLKSYGGSYEVDYTKRKFVKILEGAKVVYAKEQTLKAIKE</sequence>
<keyword evidence="2" id="KW-1185">Reference proteome</keyword>
<dbReference type="RefSeq" id="WP_034553061.1">
    <property type="nucleotide sequence ID" value="NZ_JRPC02000001.1"/>
</dbReference>
<evidence type="ECO:0000313" key="1">
    <source>
        <dbReference type="EMBL" id="TLE17176.1"/>
    </source>
</evidence>
<dbReference type="AlphaFoldDB" id="A0A4U8UGB8"/>
<name>A0A4U8UGB8_9HELI</name>